<sequence>MMLVMVMGFFFGCCRVHRMIRILISRNFRFESGRLERSLLKFEFSFRLDRRFGCICFSGMLNILLPNLVFC</sequence>
<dbReference type="EnsemblPlants" id="PNT75481">
    <property type="protein sequence ID" value="PNT75481"/>
    <property type="gene ID" value="BRADI_1g33235v3"/>
</dbReference>
<dbReference type="InParanoid" id="A0A2K2DMI0"/>
<evidence type="ECO:0000313" key="1">
    <source>
        <dbReference type="EMBL" id="PNT75481.1"/>
    </source>
</evidence>
<dbReference type="Gramene" id="PNT75481">
    <property type="protein sequence ID" value="PNT75481"/>
    <property type="gene ID" value="BRADI_1g33235v3"/>
</dbReference>
<proteinExistence type="predicted"/>
<reference evidence="1" key="2">
    <citation type="submission" date="2017-06" db="EMBL/GenBank/DDBJ databases">
        <title>WGS assembly of Brachypodium distachyon.</title>
        <authorList>
            <consortium name="The International Brachypodium Initiative"/>
            <person name="Lucas S."/>
            <person name="Harmon-Smith M."/>
            <person name="Lail K."/>
            <person name="Tice H."/>
            <person name="Grimwood J."/>
            <person name="Bruce D."/>
            <person name="Barry K."/>
            <person name="Shu S."/>
            <person name="Lindquist E."/>
            <person name="Wang M."/>
            <person name="Pitluck S."/>
            <person name="Vogel J.P."/>
            <person name="Garvin D.F."/>
            <person name="Mockler T.C."/>
            <person name="Schmutz J."/>
            <person name="Rokhsar D."/>
            <person name="Bevan M.W."/>
        </authorList>
    </citation>
    <scope>NUCLEOTIDE SEQUENCE</scope>
    <source>
        <strain evidence="1">Bd21</strain>
    </source>
</reference>
<reference evidence="2" key="3">
    <citation type="submission" date="2018-08" db="UniProtKB">
        <authorList>
            <consortium name="EnsemblPlants"/>
        </authorList>
    </citation>
    <scope>IDENTIFICATION</scope>
    <source>
        <strain evidence="2">cv. Bd21</strain>
    </source>
</reference>
<protein>
    <submittedName>
        <fullName evidence="1 2">Uncharacterized protein</fullName>
    </submittedName>
</protein>
<evidence type="ECO:0000313" key="3">
    <source>
        <dbReference type="Proteomes" id="UP000008810"/>
    </source>
</evidence>
<reference evidence="1 2" key="1">
    <citation type="journal article" date="2010" name="Nature">
        <title>Genome sequencing and analysis of the model grass Brachypodium distachyon.</title>
        <authorList>
            <consortium name="International Brachypodium Initiative"/>
        </authorList>
    </citation>
    <scope>NUCLEOTIDE SEQUENCE [LARGE SCALE GENOMIC DNA]</scope>
    <source>
        <strain evidence="1 2">Bd21</strain>
    </source>
</reference>
<name>A0A2K2DMI0_BRADI</name>
<evidence type="ECO:0000313" key="2">
    <source>
        <dbReference type="EnsemblPlants" id="PNT75481"/>
    </source>
</evidence>
<organism evidence="1">
    <name type="scientific">Brachypodium distachyon</name>
    <name type="common">Purple false brome</name>
    <name type="synonym">Trachynia distachya</name>
    <dbReference type="NCBI Taxonomy" id="15368"/>
    <lineage>
        <taxon>Eukaryota</taxon>
        <taxon>Viridiplantae</taxon>
        <taxon>Streptophyta</taxon>
        <taxon>Embryophyta</taxon>
        <taxon>Tracheophyta</taxon>
        <taxon>Spermatophyta</taxon>
        <taxon>Magnoliopsida</taxon>
        <taxon>Liliopsida</taxon>
        <taxon>Poales</taxon>
        <taxon>Poaceae</taxon>
        <taxon>BOP clade</taxon>
        <taxon>Pooideae</taxon>
        <taxon>Stipodae</taxon>
        <taxon>Brachypodieae</taxon>
        <taxon>Brachypodium</taxon>
    </lineage>
</organism>
<dbReference type="AlphaFoldDB" id="A0A2K2DMI0"/>
<accession>A0A2K2DMI0</accession>
<dbReference type="Proteomes" id="UP000008810">
    <property type="component" value="Chromosome 1"/>
</dbReference>
<gene>
    <name evidence="1" type="ORF">BRADI_1g33235v3</name>
</gene>
<dbReference type="EMBL" id="CM000880">
    <property type="protein sequence ID" value="PNT75481.1"/>
    <property type="molecule type" value="Genomic_DNA"/>
</dbReference>
<keyword evidence="3" id="KW-1185">Reference proteome</keyword>